<keyword evidence="5" id="KW-0378">Hydrolase</keyword>
<reference evidence="10 11" key="1">
    <citation type="submission" date="2013-08" db="EMBL/GenBank/DDBJ databases">
        <title>Genome sequencing of Cellulomonas bogoriensis 69B4.</title>
        <authorList>
            <person name="Chen F."/>
            <person name="Li Y."/>
            <person name="Wang G."/>
        </authorList>
    </citation>
    <scope>NUCLEOTIDE SEQUENCE [LARGE SCALE GENOMIC DNA]</scope>
    <source>
        <strain evidence="10 11">69B4</strain>
    </source>
</reference>
<dbReference type="GO" id="GO:0006516">
    <property type="term" value="P:glycoprotein catabolic process"/>
    <property type="evidence" value="ECO:0007669"/>
    <property type="project" value="TreeGrafter"/>
</dbReference>
<dbReference type="Gene3D" id="2.60.40.10">
    <property type="entry name" value="Immunoglobulins"/>
    <property type="match status" value="1"/>
</dbReference>
<dbReference type="InterPro" id="IPR054593">
    <property type="entry name" value="Beta-mannosidase-like_N2"/>
</dbReference>
<dbReference type="InterPro" id="IPR006103">
    <property type="entry name" value="Glyco_hydro_2_cat"/>
</dbReference>
<name>A0A0A0BZD2_9CELL</name>
<dbReference type="InterPro" id="IPR050887">
    <property type="entry name" value="Beta-mannosidase_GH2"/>
</dbReference>
<dbReference type="Gene3D" id="2.60.120.260">
    <property type="entry name" value="Galactose-binding domain-like"/>
    <property type="match status" value="1"/>
</dbReference>
<evidence type="ECO:0000256" key="5">
    <source>
        <dbReference type="ARBA" id="ARBA00022801"/>
    </source>
</evidence>
<dbReference type="InterPro" id="IPR017853">
    <property type="entry name" value="GH"/>
</dbReference>
<comment type="catalytic activity">
    <reaction evidence="1">
        <text>Hydrolysis of terminal, non-reducing beta-D-mannose residues in beta-D-mannosides.</text>
        <dbReference type="EC" id="3.2.1.25"/>
    </reaction>
</comment>
<evidence type="ECO:0000259" key="9">
    <source>
        <dbReference type="Pfam" id="PF22666"/>
    </source>
</evidence>
<evidence type="ECO:0000313" key="10">
    <source>
        <dbReference type="EMBL" id="KGM13266.1"/>
    </source>
</evidence>
<dbReference type="InterPro" id="IPR008979">
    <property type="entry name" value="Galactose-bd-like_sf"/>
</dbReference>
<dbReference type="FunFam" id="3.20.20.80:FF:000050">
    <property type="entry name" value="Beta-mannosidase B"/>
    <property type="match status" value="1"/>
</dbReference>
<protein>
    <recommendedName>
        <fullName evidence="3">beta-mannosidase</fullName>
        <ecNumber evidence="3">3.2.1.25</ecNumber>
    </recommendedName>
</protein>
<dbReference type="SUPFAM" id="SSF51445">
    <property type="entry name" value="(Trans)glycosidases"/>
    <property type="match status" value="1"/>
</dbReference>
<sequence length="863" mass="96175">MTHVPGTTLPAFHTLHDGWALEALDGPVPERLRGKTVPAQVPGSAHTDLLAAGLIPDPYVDRNEEELVWAHRTTWRYATDLHVEPPADDERVDLVMRGLDTVATVAIDGHEVLRTVNQHRSHRVDVRDRLASGAARLEVTFASALEHAEAVERELGRREHVYPHPFNMVRKMACSFGWDWGPDLQTAGMWRPVGLERWRVARLAQVRPLVTVEPGQHGVAGTVTVHVDVERSGLPAPSGDTDEVPLRLDVRVQGPVGEPGGRPASATVELAPGATSATVAVVVPDVALWWPRGYGAQPRYDLTVELATVDGHDVLARVERRIGFRSVHVDTEPDEHGTPFTVHVNGRPVFVKGANWIPDDHFLTRVDRDRYARRIDQAAAANLNLLRIWGGGIYEDEDFYDLCDERGMLVWQDFLFACASYPEEEPLRGEVEAEARENVVRLMSHPSLVVWNGANENIWGFVDWGWPLQLQGRTWGLGYYTELLPRVVAELDPTRPYSDNSPFSPHVPYTERHPNDPDHGTHHQWECWNRQDYAHYRDDVPRFCSEFGWQGPATWATLTRAVPPDALHKESPAFLLHQKAEDGNGKLDRGLGPHLPVPEDFEDWHWATQLNQARAVRHALEHYRSWWPRTAGVVVWQLNDCWPVTSWAAVDGDERLKPLWYALRSAYAERVLTVQPRGGRLCVVAVNDTDQVWSGALVAGRTSLDGVDLARASLGLDVPAREVQVLPLPADVAVAGDPNREILVVQPEEGLYRASDEEPVRAVHLWVEDKDLTYHGAPFTTDVQQVDGGYRVVIRARAFLRDATVLADKVADDARVDRQLVTLLAGEEAVVTVRTDAHLDPQDLVSPRVLRSVNGLVAGGAGG</sequence>
<dbReference type="PANTHER" id="PTHR43730">
    <property type="entry name" value="BETA-MANNOSIDASE"/>
    <property type="match status" value="1"/>
</dbReference>
<dbReference type="Gene3D" id="3.20.20.80">
    <property type="entry name" value="Glycosidases"/>
    <property type="match status" value="1"/>
</dbReference>
<keyword evidence="11" id="KW-1185">Reference proteome</keyword>
<accession>A0A0A0BZD2</accession>
<dbReference type="InterPro" id="IPR036156">
    <property type="entry name" value="Beta-gal/glucu_dom_sf"/>
</dbReference>
<dbReference type="SUPFAM" id="SSF49303">
    <property type="entry name" value="beta-Galactosidase/glucuronidase domain"/>
    <property type="match status" value="1"/>
</dbReference>
<dbReference type="SUPFAM" id="SSF49785">
    <property type="entry name" value="Galactose-binding domain-like"/>
    <property type="match status" value="1"/>
</dbReference>
<feature type="domain" description="Glycoside hydrolase family 2 immunoglobulin-like beta-sandwich" evidence="7">
    <location>
        <begin position="238"/>
        <end position="325"/>
    </location>
</feature>
<dbReference type="GO" id="GO:0004567">
    <property type="term" value="F:beta-mannosidase activity"/>
    <property type="evidence" value="ECO:0007669"/>
    <property type="project" value="UniProtKB-EC"/>
</dbReference>
<keyword evidence="6" id="KW-0326">Glycosidase</keyword>
<dbReference type="OrthoDB" id="9758603at2"/>
<dbReference type="PANTHER" id="PTHR43730:SF1">
    <property type="entry name" value="BETA-MANNOSIDASE"/>
    <property type="match status" value="1"/>
</dbReference>
<dbReference type="EMBL" id="AXCZ01000053">
    <property type="protein sequence ID" value="KGM13266.1"/>
    <property type="molecule type" value="Genomic_DNA"/>
</dbReference>
<evidence type="ECO:0000256" key="3">
    <source>
        <dbReference type="ARBA" id="ARBA00012754"/>
    </source>
</evidence>
<evidence type="ECO:0000259" key="8">
    <source>
        <dbReference type="Pfam" id="PF02836"/>
    </source>
</evidence>
<comment type="similarity">
    <text evidence="2">Belongs to the glycosyl hydrolase 2 family.</text>
</comment>
<dbReference type="InterPro" id="IPR013783">
    <property type="entry name" value="Ig-like_fold"/>
</dbReference>
<evidence type="ECO:0000256" key="2">
    <source>
        <dbReference type="ARBA" id="ARBA00007401"/>
    </source>
</evidence>
<evidence type="ECO:0000256" key="4">
    <source>
        <dbReference type="ARBA" id="ARBA00022729"/>
    </source>
</evidence>
<dbReference type="Pfam" id="PF00703">
    <property type="entry name" value="Glyco_hydro_2"/>
    <property type="match status" value="1"/>
</dbReference>
<dbReference type="Pfam" id="PF22666">
    <property type="entry name" value="Glyco_hydro_2_N2"/>
    <property type="match status" value="1"/>
</dbReference>
<comment type="caution">
    <text evidence="10">The sequence shown here is derived from an EMBL/GenBank/DDBJ whole genome shotgun (WGS) entry which is preliminary data.</text>
</comment>
<dbReference type="GO" id="GO:0005975">
    <property type="term" value="P:carbohydrate metabolic process"/>
    <property type="evidence" value="ECO:0007669"/>
    <property type="project" value="InterPro"/>
</dbReference>
<dbReference type="AlphaFoldDB" id="A0A0A0BZD2"/>
<feature type="domain" description="Glycoside hydrolase family 2 catalytic" evidence="8">
    <location>
        <begin position="342"/>
        <end position="496"/>
    </location>
</feature>
<gene>
    <name evidence="10" type="ORF">N869_10855</name>
</gene>
<feature type="domain" description="Beta-mannosidase-like galactose-binding" evidence="9">
    <location>
        <begin position="36"/>
        <end position="191"/>
    </location>
</feature>
<evidence type="ECO:0000259" key="7">
    <source>
        <dbReference type="Pfam" id="PF00703"/>
    </source>
</evidence>
<evidence type="ECO:0000313" key="11">
    <source>
        <dbReference type="Proteomes" id="UP000054314"/>
    </source>
</evidence>
<dbReference type="Pfam" id="PF02836">
    <property type="entry name" value="Glyco_hydro_2_C"/>
    <property type="match status" value="1"/>
</dbReference>
<proteinExistence type="inferred from homology"/>
<dbReference type="InterPro" id="IPR006102">
    <property type="entry name" value="Ig-like_GH2"/>
</dbReference>
<organism evidence="10 11">
    <name type="scientific">Cellulomonas bogoriensis 69B4 = DSM 16987</name>
    <dbReference type="NCBI Taxonomy" id="1386082"/>
    <lineage>
        <taxon>Bacteria</taxon>
        <taxon>Bacillati</taxon>
        <taxon>Actinomycetota</taxon>
        <taxon>Actinomycetes</taxon>
        <taxon>Micrococcales</taxon>
        <taxon>Cellulomonadaceae</taxon>
        <taxon>Cellulomonas</taxon>
    </lineage>
</organism>
<dbReference type="Proteomes" id="UP000054314">
    <property type="component" value="Unassembled WGS sequence"/>
</dbReference>
<keyword evidence="4" id="KW-0732">Signal</keyword>
<evidence type="ECO:0000256" key="1">
    <source>
        <dbReference type="ARBA" id="ARBA00000829"/>
    </source>
</evidence>
<evidence type="ECO:0000256" key="6">
    <source>
        <dbReference type="ARBA" id="ARBA00023295"/>
    </source>
</evidence>
<dbReference type="EC" id="3.2.1.25" evidence="3"/>